<feature type="compositionally biased region" description="Basic and acidic residues" evidence="6">
    <location>
        <begin position="1"/>
        <end position="11"/>
    </location>
</feature>
<evidence type="ECO:0000256" key="6">
    <source>
        <dbReference type="SAM" id="MobiDB-lite"/>
    </source>
</evidence>
<dbReference type="PANTHER" id="PTHR30213:SF1">
    <property type="entry name" value="INNER MEMBRANE PROTEIN YHJD"/>
    <property type="match status" value="1"/>
</dbReference>
<feature type="region of interest" description="Disordered" evidence="6">
    <location>
        <begin position="1"/>
        <end position="42"/>
    </location>
</feature>
<dbReference type="Pfam" id="PF03631">
    <property type="entry name" value="Virul_fac_BrkB"/>
    <property type="match status" value="1"/>
</dbReference>
<comment type="subcellular location">
    <subcellularLocation>
        <location evidence="1">Cell membrane</location>
        <topology evidence="1">Multi-pass membrane protein</topology>
    </subcellularLocation>
</comment>
<evidence type="ECO:0000313" key="9">
    <source>
        <dbReference type="Proteomes" id="UP001589667"/>
    </source>
</evidence>
<organism evidence="8 9">
    <name type="scientific">Agromyces lapidis</name>
    <dbReference type="NCBI Taxonomy" id="279574"/>
    <lineage>
        <taxon>Bacteria</taxon>
        <taxon>Bacillati</taxon>
        <taxon>Actinomycetota</taxon>
        <taxon>Actinomycetes</taxon>
        <taxon>Micrococcales</taxon>
        <taxon>Microbacteriaceae</taxon>
        <taxon>Agromyces</taxon>
    </lineage>
</organism>
<feature type="transmembrane region" description="Helical" evidence="7">
    <location>
        <begin position="255"/>
        <end position="276"/>
    </location>
</feature>
<dbReference type="RefSeq" id="WP_157422399.1">
    <property type="nucleotide sequence ID" value="NZ_BAAANI010000002.1"/>
</dbReference>
<dbReference type="Proteomes" id="UP001589667">
    <property type="component" value="Unassembled WGS sequence"/>
</dbReference>
<evidence type="ECO:0000256" key="4">
    <source>
        <dbReference type="ARBA" id="ARBA00022989"/>
    </source>
</evidence>
<keyword evidence="2" id="KW-1003">Cell membrane</keyword>
<protein>
    <submittedName>
        <fullName evidence="8">YihY/virulence factor BrkB family protein</fullName>
    </submittedName>
</protein>
<keyword evidence="3 7" id="KW-0812">Transmembrane</keyword>
<sequence>MSERTSPEPRGRAGATSGRRHHPDATPAPPLDAEPEADGHSAKARFEAVSQPILDRFEEPISKVNTLTQKTMALFPVRVWRHFLARNGFILAAGLSYQALFAIFAAVYVVFAVAGIWLTSNDDTLQAFINLLNSYAPGLIGPNGIISNEDLAEIAQSSAGVFGWTGAIALIGLIWTAIGWITYARMSVRSIFGLPKDTRAYALLKARDFLAGLAFGAVLLLASVLSVASTSFLSWVFDLLDIPNAGGWESFLVQFGSILVVFVIDTLALAVMFRFLSGAAMPWRRMWVGSLLGSGAISVMQMLSGLLVQSASRNPLLATFTVFIALLLWFHLTSIVILTAASWIAVEAADANETLRNVTPAQLEAEARQRERDALLTAARVRVRDARSDLASANWFDRLPAKRRLTRAEQALADLEAQQRAERPRAKRVGGLP</sequence>
<dbReference type="EMBL" id="JBHMBL010000002">
    <property type="protein sequence ID" value="MFB9642919.1"/>
    <property type="molecule type" value="Genomic_DNA"/>
</dbReference>
<keyword evidence="9" id="KW-1185">Reference proteome</keyword>
<name>A0ABV5SRF6_9MICO</name>
<proteinExistence type="predicted"/>
<feature type="transmembrane region" description="Helical" evidence="7">
    <location>
        <begin position="288"/>
        <end position="308"/>
    </location>
</feature>
<comment type="caution">
    <text evidence="8">The sequence shown here is derived from an EMBL/GenBank/DDBJ whole genome shotgun (WGS) entry which is preliminary data.</text>
</comment>
<reference evidence="8 9" key="1">
    <citation type="submission" date="2024-09" db="EMBL/GenBank/DDBJ databases">
        <authorList>
            <person name="Sun Q."/>
            <person name="Mori K."/>
        </authorList>
    </citation>
    <scope>NUCLEOTIDE SEQUENCE [LARGE SCALE GENOMIC DNA]</scope>
    <source>
        <strain evidence="8 9">JCM 14321</strain>
    </source>
</reference>
<feature type="transmembrane region" description="Helical" evidence="7">
    <location>
        <begin position="320"/>
        <end position="346"/>
    </location>
</feature>
<evidence type="ECO:0000256" key="1">
    <source>
        <dbReference type="ARBA" id="ARBA00004651"/>
    </source>
</evidence>
<evidence type="ECO:0000256" key="3">
    <source>
        <dbReference type="ARBA" id="ARBA00022692"/>
    </source>
</evidence>
<dbReference type="PANTHER" id="PTHR30213">
    <property type="entry name" value="INNER MEMBRANE PROTEIN YHJD"/>
    <property type="match status" value="1"/>
</dbReference>
<keyword evidence="5 7" id="KW-0472">Membrane</keyword>
<dbReference type="InterPro" id="IPR017039">
    <property type="entry name" value="Virul_fac_BrkB"/>
</dbReference>
<evidence type="ECO:0000313" key="8">
    <source>
        <dbReference type="EMBL" id="MFB9642919.1"/>
    </source>
</evidence>
<evidence type="ECO:0000256" key="5">
    <source>
        <dbReference type="ARBA" id="ARBA00023136"/>
    </source>
</evidence>
<evidence type="ECO:0000256" key="7">
    <source>
        <dbReference type="SAM" id="Phobius"/>
    </source>
</evidence>
<feature type="transmembrane region" description="Helical" evidence="7">
    <location>
        <begin position="161"/>
        <end position="183"/>
    </location>
</feature>
<keyword evidence="4 7" id="KW-1133">Transmembrane helix</keyword>
<gene>
    <name evidence="8" type="ORF">ACFFQV_11525</name>
</gene>
<feature type="transmembrane region" description="Helical" evidence="7">
    <location>
        <begin position="209"/>
        <end position="235"/>
    </location>
</feature>
<evidence type="ECO:0000256" key="2">
    <source>
        <dbReference type="ARBA" id="ARBA00022475"/>
    </source>
</evidence>
<feature type="transmembrane region" description="Helical" evidence="7">
    <location>
        <begin position="88"/>
        <end position="118"/>
    </location>
</feature>
<accession>A0ABV5SRF6</accession>